<feature type="region of interest" description="Disordered" evidence="1">
    <location>
        <begin position="70"/>
        <end position="90"/>
    </location>
</feature>
<evidence type="ECO:0000313" key="2">
    <source>
        <dbReference type="EMBL" id="BBH92062.1"/>
    </source>
</evidence>
<name>A0A455SYV1_9CHLR</name>
<protein>
    <submittedName>
        <fullName evidence="2">Uncharacterized protein</fullName>
    </submittedName>
</protein>
<dbReference type="AlphaFoldDB" id="A0A455SYV1"/>
<sequence>MPIICRVLWLEEREGITLLQDEAEQDSKGLAQGHKRLFWGRRCGMEEHLRWLLEDSRISATEPQGFLQFTGLPDASTPPEPPGLLSGWLG</sequence>
<gene>
    <name evidence="2" type="ORF">KTA_02610</name>
</gene>
<dbReference type="EMBL" id="AP019377">
    <property type="protein sequence ID" value="BBH92062.1"/>
    <property type="molecule type" value="Genomic_DNA"/>
</dbReference>
<reference evidence="2" key="1">
    <citation type="submission" date="2018-12" db="EMBL/GenBank/DDBJ databases">
        <title>Novel natural products biosynthetic potential of the class Ktedonobacteria.</title>
        <authorList>
            <person name="Zheng Y."/>
            <person name="Saitou A."/>
            <person name="Wang C.M."/>
            <person name="Toyoda A."/>
            <person name="Minakuchi Y."/>
            <person name="Sekiguchi Y."/>
            <person name="Ueda K."/>
            <person name="Takano H."/>
            <person name="Sakai Y."/>
            <person name="Yokota A."/>
            <person name="Yabe S."/>
        </authorList>
    </citation>
    <scope>NUCLEOTIDE SEQUENCE</scope>
    <source>
        <strain evidence="2">A3-2</strain>
    </source>
</reference>
<organism evidence="2">
    <name type="scientific">Thermogemmatispora argillosa</name>
    <dbReference type="NCBI Taxonomy" id="2045280"/>
    <lineage>
        <taxon>Bacteria</taxon>
        <taxon>Bacillati</taxon>
        <taxon>Chloroflexota</taxon>
        <taxon>Ktedonobacteria</taxon>
        <taxon>Thermogemmatisporales</taxon>
        <taxon>Thermogemmatisporaceae</taxon>
        <taxon>Thermogemmatispora</taxon>
    </lineage>
</organism>
<proteinExistence type="predicted"/>
<evidence type="ECO:0000256" key="1">
    <source>
        <dbReference type="SAM" id="MobiDB-lite"/>
    </source>
</evidence>
<accession>A0A455SYV1</accession>